<dbReference type="EMBL" id="BMQL01000018">
    <property type="protein sequence ID" value="GGR15389.1"/>
    <property type="molecule type" value="Genomic_DNA"/>
</dbReference>
<evidence type="ECO:0000313" key="2">
    <source>
        <dbReference type="EMBL" id="GGR15389.1"/>
    </source>
</evidence>
<sequence length="138" mass="16413">MQGFAFLRRSAHLLDEGDRIETIWKRKRANERMEARLGFPREVELLVLKFQLDLRSWRERSGVTDFLWQLNRTIFADNDRHRHREMVHGRVLLDWACWQKENSETQGQSEFFQPGKGCQTDIRGQNVTRQRTPAATEA</sequence>
<reference evidence="2" key="1">
    <citation type="journal article" date="2014" name="Int. J. Syst. Evol. Microbiol.">
        <title>Complete genome sequence of Corynebacterium casei LMG S-19264T (=DSM 44701T), isolated from a smear-ripened cheese.</title>
        <authorList>
            <consortium name="US DOE Joint Genome Institute (JGI-PGF)"/>
            <person name="Walter F."/>
            <person name="Albersmeier A."/>
            <person name="Kalinowski J."/>
            <person name="Ruckert C."/>
        </authorList>
    </citation>
    <scope>NUCLEOTIDE SEQUENCE</scope>
    <source>
        <strain evidence="2">JCM 31311</strain>
    </source>
</reference>
<evidence type="ECO:0000256" key="1">
    <source>
        <dbReference type="SAM" id="MobiDB-lite"/>
    </source>
</evidence>
<proteinExistence type="predicted"/>
<evidence type="ECO:0000313" key="3">
    <source>
        <dbReference type="Proteomes" id="UP000603865"/>
    </source>
</evidence>
<protein>
    <submittedName>
        <fullName evidence="2">Uncharacterized protein</fullName>
    </submittedName>
</protein>
<feature type="region of interest" description="Disordered" evidence="1">
    <location>
        <begin position="108"/>
        <end position="138"/>
    </location>
</feature>
<keyword evidence="3" id="KW-1185">Reference proteome</keyword>
<accession>A0A918CDF4</accession>
<comment type="caution">
    <text evidence="2">The sequence shown here is derived from an EMBL/GenBank/DDBJ whole genome shotgun (WGS) entry which is preliminary data.</text>
</comment>
<dbReference type="AlphaFoldDB" id="A0A918CDF4"/>
<dbReference type="RefSeq" id="WP_189091348.1">
    <property type="nucleotide sequence ID" value="NZ_BMQL01000018.1"/>
</dbReference>
<dbReference type="Proteomes" id="UP000603865">
    <property type="component" value="Unassembled WGS sequence"/>
</dbReference>
<reference evidence="2" key="2">
    <citation type="submission" date="2020-09" db="EMBL/GenBank/DDBJ databases">
        <authorList>
            <person name="Sun Q."/>
            <person name="Ohkuma M."/>
        </authorList>
    </citation>
    <scope>NUCLEOTIDE SEQUENCE</scope>
    <source>
        <strain evidence="2">JCM 31311</strain>
    </source>
</reference>
<feature type="compositionally biased region" description="Polar residues" evidence="1">
    <location>
        <begin position="122"/>
        <end position="138"/>
    </location>
</feature>
<gene>
    <name evidence="2" type="ORF">GCM10008957_30160</name>
</gene>
<name>A0A918CDF4_9DEIO</name>
<organism evidence="2 3">
    <name type="scientific">Deinococcus ruber</name>
    <dbReference type="NCBI Taxonomy" id="1848197"/>
    <lineage>
        <taxon>Bacteria</taxon>
        <taxon>Thermotogati</taxon>
        <taxon>Deinococcota</taxon>
        <taxon>Deinococci</taxon>
        <taxon>Deinococcales</taxon>
        <taxon>Deinococcaceae</taxon>
        <taxon>Deinococcus</taxon>
    </lineage>
</organism>